<dbReference type="InterPro" id="IPR051099">
    <property type="entry name" value="AGR/TXD"/>
</dbReference>
<evidence type="ECO:0000313" key="2">
    <source>
        <dbReference type="EMBL" id="CAH3198266.1"/>
    </source>
</evidence>
<organism evidence="2 3">
    <name type="scientific">Porites evermanni</name>
    <dbReference type="NCBI Taxonomy" id="104178"/>
    <lineage>
        <taxon>Eukaryota</taxon>
        <taxon>Metazoa</taxon>
        <taxon>Cnidaria</taxon>
        <taxon>Anthozoa</taxon>
        <taxon>Hexacorallia</taxon>
        <taxon>Scleractinia</taxon>
        <taxon>Fungiina</taxon>
        <taxon>Poritidae</taxon>
        <taxon>Porites</taxon>
    </lineage>
</organism>
<dbReference type="PANTHER" id="PTHR15337">
    <property type="entry name" value="ANTERIOR GRADIENT PROTEIN-RELATED"/>
    <property type="match status" value="1"/>
</dbReference>
<dbReference type="SUPFAM" id="SSF52833">
    <property type="entry name" value="Thioredoxin-like"/>
    <property type="match status" value="1"/>
</dbReference>
<protein>
    <recommendedName>
        <fullName evidence="4">Thioredoxin domain-containing protein 12</fullName>
    </recommendedName>
</protein>
<dbReference type="PROSITE" id="PS00194">
    <property type="entry name" value="THIOREDOXIN_1"/>
    <property type="match status" value="1"/>
</dbReference>
<accession>A0ABN8T308</accession>
<dbReference type="PANTHER" id="PTHR15337:SF11">
    <property type="entry name" value="THIOREDOXIN DOMAIN-CONTAINING PROTEIN"/>
    <property type="match status" value="1"/>
</dbReference>
<sequence length="152" mass="17448">MKSFLKIDGGDFSKEVEDEPEIIENNFLARGFGDSIAWVTFEDGLEQIKKSDKLMLLLIHKTWCGSCKALKPKLAASKEFAQMSRHFVMVNTEDEEEPKGSQFIVDGEYIPRVLFLNPEGKVIDEIWNEGTKHPHVKYYYSGPQECMLTKLK</sequence>
<gene>
    <name evidence="2" type="ORF">PEVE_00036029</name>
</gene>
<comment type="caution">
    <text evidence="2">The sequence shown here is derived from an EMBL/GenBank/DDBJ whole genome shotgun (WGS) entry which is preliminary data.</text>
</comment>
<dbReference type="InterPro" id="IPR017937">
    <property type="entry name" value="Thioredoxin_CS"/>
</dbReference>
<dbReference type="Pfam" id="PF13899">
    <property type="entry name" value="Thioredoxin_7"/>
    <property type="match status" value="1"/>
</dbReference>
<evidence type="ECO:0000313" key="3">
    <source>
        <dbReference type="Proteomes" id="UP001159427"/>
    </source>
</evidence>
<reference evidence="2 3" key="1">
    <citation type="submission" date="2022-05" db="EMBL/GenBank/DDBJ databases">
        <authorList>
            <consortium name="Genoscope - CEA"/>
            <person name="William W."/>
        </authorList>
    </citation>
    <scope>NUCLEOTIDE SEQUENCE [LARGE SCALE GENOMIC DNA]</scope>
</reference>
<dbReference type="EMBL" id="CALNXI010005680">
    <property type="protein sequence ID" value="CAH3198266.1"/>
    <property type="molecule type" value="Genomic_DNA"/>
</dbReference>
<proteinExistence type="predicted"/>
<evidence type="ECO:0008006" key="4">
    <source>
        <dbReference type="Google" id="ProtNLM"/>
    </source>
</evidence>
<dbReference type="Gene3D" id="3.40.30.10">
    <property type="entry name" value="Glutaredoxin"/>
    <property type="match status" value="1"/>
</dbReference>
<dbReference type="Proteomes" id="UP001159427">
    <property type="component" value="Unassembled WGS sequence"/>
</dbReference>
<keyword evidence="3" id="KW-1185">Reference proteome</keyword>
<name>A0ABN8T308_9CNID</name>
<evidence type="ECO:0000256" key="1">
    <source>
        <dbReference type="ARBA" id="ARBA00022729"/>
    </source>
</evidence>
<dbReference type="InterPro" id="IPR036249">
    <property type="entry name" value="Thioredoxin-like_sf"/>
</dbReference>
<keyword evidence="1" id="KW-0732">Signal</keyword>